<keyword evidence="1" id="KW-0812">Transmembrane</keyword>
<evidence type="ECO:0008006" key="3">
    <source>
        <dbReference type="Google" id="ProtNLM"/>
    </source>
</evidence>
<protein>
    <recommendedName>
        <fullName evidence="3">ABC transporter permease</fullName>
    </recommendedName>
</protein>
<evidence type="ECO:0000313" key="2">
    <source>
        <dbReference type="EMBL" id="GAF79782.1"/>
    </source>
</evidence>
<reference evidence="2" key="1">
    <citation type="journal article" date="2014" name="Front. Microbiol.">
        <title>High frequency of phylogenetically diverse reductive dehalogenase-homologous genes in deep subseafloor sedimentary metagenomes.</title>
        <authorList>
            <person name="Kawai M."/>
            <person name="Futagami T."/>
            <person name="Toyoda A."/>
            <person name="Takaki Y."/>
            <person name="Nishi S."/>
            <person name="Hori S."/>
            <person name="Arai W."/>
            <person name="Tsubouchi T."/>
            <person name="Morono Y."/>
            <person name="Uchiyama I."/>
            <person name="Ito T."/>
            <person name="Fujiyama A."/>
            <person name="Inagaki F."/>
            <person name="Takami H."/>
        </authorList>
    </citation>
    <scope>NUCLEOTIDE SEQUENCE</scope>
    <source>
        <strain evidence="2">Expedition CK06-06</strain>
    </source>
</reference>
<accession>X0SV17</accession>
<evidence type="ECO:0000256" key="1">
    <source>
        <dbReference type="SAM" id="Phobius"/>
    </source>
</evidence>
<dbReference type="AlphaFoldDB" id="X0SV17"/>
<feature type="non-terminal residue" evidence="2">
    <location>
        <position position="1"/>
    </location>
</feature>
<sequence length="49" mass="5655">HNGLNLHAMPTSVQNIVIGMIIIFAVFIDMWRRELGDIFSRLVSRRTKS</sequence>
<organism evidence="2">
    <name type="scientific">marine sediment metagenome</name>
    <dbReference type="NCBI Taxonomy" id="412755"/>
    <lineage>
        <taxon>unclassified sequences</taxon>
        <taxon>metagenomes</taxon>
        <taxon>ecological metagenomes</taxon>
    </lineage>
</organism>
<keyword evidence="1" id="KW-1133">Transmembrane helix</keyword>
<proteinExistence type="predicted"/>
<comment type="caution">
    <text evidence="2">The sequence shown here is derived from an EMBL/GenBank/DDBJ whole genome shotgun (WGS) entry which is preliminary data.</text>
</comment>
<keyword evidence="1" id="KW-0472">Membrane</keyword>
<feature type="transmembrane region" description="Helical" evidence="1">
    <location>
        <begin position="12"/>
        <end position="31"/>
    </location>
</feature>
<name>X0SV17_9ZZZZ</name>
<gene>
    <name evidence="2" type="ORF">S01H1_16201</name>
</gene>
<dbReference type="EMBL" id="BARS01008507">
    <property type="protein sequence ID" value="GAF79782.1"/>
    <property type="molecule type" value="Genomic_DNA"/>
</dbReference>